<name>A0A2Z6PE71_TRISU</name>
<keyword evidence="3" id="KW-1185">Reference proteome</keyword>
<feature type="region of interest" description="Disordered" evidence="1">
    <location>
        <begin position="73"/>
        <end position="108"/>
    </location>
</feature>
<organism evidence="2 3">
    <name type="scientific">Trifolium subterraneum</name>
    <name type="common">Subterranean clover</name>
    <dbReference type="NCBI Taxonomy" id="3900"/>
    <lineage>
        <taxon>Eukaryota</taxon>
        <taxon>Viridiplantae</taxon>
        <taxon>Streptophyta</taxon>
        <taxon>Embryophyta</taxon>
        <taxon>Tracheophyta</taxon>
        <taxon>Spermatophyta</taxon>
        <taxon>Magnoliopsida</taxon>
        <taxon>eudicotyledons</taxon>
        <taxon>Gunneridae</taxon>
        <taxon>Pentapetalae</taxon>
        <taxon>rosids</taxon>
        <taxon>fabids</taxon>
        <taxon>Fabales</taxon>
        <taxon>Fabaceae</taxon>
        <taxon>Papilionoideae</taxon>
        <taxon>50 kb inversion clade</taxon>
        <taxon>NPAAA clade</taxon>
        <taxon>Hologalegina</taxon>
        <taxon>IRL clade</taxon>
        <taxon>Trifolieae</taxon>
        <taxon>Trifolium</taxon>
    </lineage>
</organism>
<proteinExistence type="predicted"/>
<dbReference type="AlphaFoldDB" id="A0A2Z6PE71"/>
<evidence type="ECO:0000313" key="3">
    <source>
        <dbReference type="Proteomes" id="UP000242715"/>
    </source>
</evidence>
<evidence type="ECO:0000256" key="1">
    <source>
        <dbReference type="SAM" id="MobiDB-lite"/>
    </source>
</evidence>
<feature type="compositionally biased region" description="Polar residues" evidence="1">
    <location>
        <begin position="97"/>
        <end position="108"/>
    </location>
</feature>
<accession>A0A2Z6PE71</accession>
<reference evidence="3" key="1">
    <citation type="journal article" date="2017" name="Front. Plant Sci.">
        <title>Climate Clever Clovers: New Paradigm to Reduce the Environmental Footprint of Ruminants by Breeding Low Methanogenic Forages Utilizing Haplotype Variation.</title>
        <authorList>
            <person name="Kaur P."/>
            <person name="Appels R."/>
            <person name="Bayer P.E."/>
            <person name="Keeble-Gagnere G."/>
            <person name="Wang J."/>
            <person name="Hirakawa H."/>
            <person name="Shirasawa K."/>
            <person name="Vercoe P."/>
            <person name="Stefanova K."/>
            <person name="Durmic Z."/>
            <person name="Nichols P."/>
            <person name="Revell C."/>
            <person name="Isobe S.N."/>
            <person name="Edwards D."/>
            <person name="Erskine W."/>
        </authorList>
    </citation>
    <scope>NUCLEOTIDE SEQUENCE [LARGE SCALE GENOMIC DNA]</scope>
    <source>
        <strain evidence="3">cv. Daliak</strain>
    </source>
</reference>
<protein>
    <submittedName>
        <fullName evidence="2">Uncharacterized protein</fullName>
    </submittedName>
</protein>
<feature type="compositionally biased region" description="Basic and acidic residues" evidence="1">
    <location>
        <begin position="76"/>
        <end position="86"/>
    </location>
</feature>
<evidence type="ECO:0000313" key="2">
    <source>
        <dbReference type="EMBL" id="GAU47832.1"/>
    </source>
</evidence>
<gene>
    <name evidence="2" type="ORF">TSUD_306430</name>
</gene>
<sequence>MLFVDTVPKGLIDFLIEHLPPAMEGVCKARIACHPNQFHNDIIRGVRMNIDKFFENMKPGDLEKAQVHLARIYSRQKLDSPPDKGKLPKKKRASLASFPTMQNPKRKA</sequence>
<dbReference type="OrthoDB" id="6780543at2759"/>
<dbReference type="EMBL" id="DF974352">
    <property type="protein sequence ID" value="GAU47832.1"/>
    <property type="molecule type" value="Genomic_DNA"/>
</dbReference>
<dbReference type="Proteomes" id="UP000242715">
    <property type="component" value="Unassembled WGS sequence"/>
</dbReference>